<gene>
    <name evidence="1" type="ORF">BHE18_09175</name>
</gene>
<keyword evidence="2" id="KW-1185">Reference proteome</keyword>
<comment type="caution">
    <text evidence="1">The sequence shown here is derived from an EMBL/GenBank/DDBJ whole genome shotgun (WGS) entry which is preliminary data.</text>
</comment>
<name>A0A1J6W0V1_9BACI</name>
<reference evidence="1 2" key="1">
    <citation type="submission" date="2016-09" db="EMBL/GenBank/DDBJ databases">
        <title>Bacillus aquimaris SAMM genome sequence reveals colonization and biosurfactant production capacities.</title>
        <authorList>
            <person name="Waghmode S.R."/>
            <person name="Suryavanshi M.V."/>
        </authorList>
    </citation>
    <scope>NUCLEOTIDE SEQUENCE [LARGE SCALE GENOMIC DNA]</scope>
    <source>
        <strain evidence="1 2">SAMM</strain>
    </source>
</reference>
<accession>A0A1J6W0V1</accession>
<dbReference type="OrthoDB" id="9955017at2"/>
<dbReference type="Proteomes" id="UP000182062">
    <property type="component" value="Unassembled WGS sequence"/>
</dbReference>
<organism evidence="1 2">
    <name type="scientific">Rossellomorea aquimaris</name>
    <dbReference type="NCBI Taxonomy" id="189382"/>
    <lineage>
        <taxon>Bacteria</taxon>
        <taxon>Bacillati</taxon>
        <taxon>Bacillota</taxon>
        <taxon>Bacilli</taxon>
        <taxon>Bacillales</taxon>
        <taxon>Bacillaceae</taxon>
        <taxon>Rossellomorea</taxon>
    </lineage>
</organism>
<dbReference type="AlphaFoldDB" id="A0A1J6W0V1"/>
<protein>
    <submittedName>
        <fullName evidence="1">Uncharacterized protein</fullName>
    </submittedName>
</protein>
<sequence length="61" mass="7517">MLSRKATQKIKKIRTYEQYIEGYKQWKLDKEYLHLQEMYNNSTDKAERKALARALYQMEIE</sequence>
<dbReference type="RefSeq" id="WP_071618588.1">
    <property type="nucleotide sequence ID" value="NZ_MINN01000085.1"/>
</dbReference>
<evidence type="ECO:0000313" key="2">
    <source>
        <dbReference type="Proteomes" id="UP000182062"/>
    </source>
</evidence>
<proteinExistence type="predicted"/>
<dbReference type="EMBL" id="MINN01000085">
    <property type="protein sequence ID" value="OIU71202.1"/>
    <property type="molecule type" value="Genomic_DNA"/>
</dbReference>
<evidence type="ECO:0000313" key="1">
    <source>
        <dbReference type="EMBL" id="OIU71202.1"/>
    </source>
</evidence>